<keyword evidence="8" id="KW-1185">Reference proteome</keyword>
<dbReference type="InterPro" id="IPR004839">
    <property type="entry name" value="Aminotransferase_I/II_large"/>
</dbReference>
<dbReference type="InterPro" id="IPR050596">
    <property type="entry name" value="AspAT/PAT-like"/>
</dbReference>
<evidence type="ECO:0000256" key="4">
    <source>
        <dbReference type="ARBA" id="ARBA00022679"/>
    </source>
</evidence>
<comment type="cofactor">
    <cofactor evidence="1">
        <name>pyridoxal 5'-phosphate</name>
        <dbReference type="ChEBI" id="CHEBI:597326"/>
    </cofactor>
</comment>
<dbReference type="InterPro" id="IPR015422">
    <property type="entry name" value="PyrdxlP-dep_Trfase_small"/>
</dbReference>
<keyword evidence="5" id="KW-0663">Pyridoxal phosphate</keyword>
<evidence type="ECO:0000313" key="7">
    <source>
        <dbReference type="EMBL" id="UOG73537.1"/>
    </source>
</evidence>
<dbReference type="Pfam" id="PF00155">
    <property type="entry name" value="Aminotran_1_2"/>
    <property type="match status" value="1"/>
</dbReference>
<dbReference type="PANTHER" id="PTHR46383:SF1">
    <property type="entry name" value="ASPARTATE AMINOTRANSFERASE"/>
    <property type="match status" value="1"/>
</dbReference>
<accession>A0ABY4CU26</accession>
<evidence type="ECO:0000256" key="3">
    <source>
        <dbReference type="ARBA" id="ARBA00022576"/>
    </source>
</evidence>
<dbReference type="Gene3D" id="3.40.640.10">
    <property type="entry name" value="Type I PLP-dependent aspartate aminotransferase-like (Major domain)"/>
    <property type="match status" value="1"/>
</dbReference>
<keyword evidence="3 7" id="KW-0032">Aminotransferase</keyword>
<evidence type="ECO:0000313" key="8">
    <source>
        <dbReference type="Proteomes" id="UP000831113"/>
    </source>
</evidence>
<evidence type="ECO:0000256" key="1">
    <source>
        <dbReference type="ARBA" id="ARBA00001933"/>
    </source>
</evidence>
<evidence type="ECO:0000259" key="6">
    <source>
        <dbReference type="Pfam" id="PF00155"/>
    </source>
</evidence>
<feature type="domain" description="Aminotransferase class I/classII large" evidence="6">
    <location>
        <begin position="4"/>
        <end position="357"/>
    </location>
</feature>
<organism evidence="7 8">
    <name type="scientific">Hymenobacter tibetensis</name>
    <dbReference type="NCBI Taxonomy" id="497967"/>
    <lineage>
        <taxon>Bacteria</taxon>
        <taxon>Pseudomonadati</taxon>
        <taxon>Bacteroidota</taxon>
        <taxon>Cytophagia</taxon>
        <taxon>Cytophagales</taxon>
        <taxon>Hymenobacteraceae</taxon>
        <taxon>Hymenobacter</taxon>
    </lineage>
</organism>
<dbReference type="RefSeq" id="WP_243796120.1">
    <property type="nucleotide sequence ID" value="NZ_CP094669.1"/>
</dbReference>
<name>A0ABY4CU26_9BACT</name>
<keyword evidence="4" id="KW-0808">Transferase</keyword>
<comment type="similarity">
    <text evidence="2">Belongs to the class-I pyridoxal-phosphate-dependent aminotransferase family.</text>
</comment>
<proteinExistence type="inferred from homology"/>
<dbReference type="EMBL" id="CP094669">
    <property type="protein sequence ID" value="UOG73537.1"/>
    <property type="molecule type" value="Genomic_DNA"/>
</dbReference>
<dbReference type="SUPFAM" id="SSF53383">
    <property type="entry name" value="PLP-dependent transferases"/>
    <property type="match status" value="1"/>
</dbReference>
<evidence type="ECO:0000256" key="5">
    <source>
        <dbReference type="ARBA" id="ARBA00022898"/>
    </source>
</evidence>
<sequence>MPLISLASGYGNFLPPPEVISQVAHLLHAGRFPVSPVEGLPALREAIAATYQHPEGPPVTPANVVVTPGTKAALFALLRAVLRPGDEVLLPTPNWFGFWELIERAGGTVRELPLHAADGYSLSAEVLQAALTPRTRLFLFTNPNNPTGRIYQRSEVEALLTVTRQHPQLFVLADEIYDGMCFEPVPVPTLLSFPDPHNQHLVVNGFSKSLALIGWNTGYLVAPPTIARACALQQFATGGAVAVPSQLAAQVATESKATITATLRQQLLANRQRLLDFLSSLPGALPHLPGGTYYAFPDLRAFMAPHLAPVEASAQVVARLQAAGVGVLDGSTCGAPGFARLSYAVPVTELREALSKLATVLQ</sequence>
<dbReference type="InterPro" id="IPR015421">
    <property type="entry name" value="PyrdxlP-dep_Trfase_major"/>
</dbReference>
<dbReference type="InterPro" id="IPR015424">
    <property type="entry name" value="PyrdxlP-dep_Trfase"/>
</dbReference>
<dbReference type="GO" id="GO:0008483">
    <property type="term" value="F:transaminase activity"/>
    <property type="evidence" value="ECO:0007669"/>
    <property type="project" value="UniProtKB-KW"/>
</dbReference>
<dbReference type="CDD" id="cd00609">
    <property type="entry name" value="AAT_like"/>
    <property type="match status" value="1"/>
</dbReference>
<protein>
    <submittedName>
        <fullName evidence="7">Aminotransferase class I/II-fold pyridoxal phosphate-dependent enzyme</fullName>
    </submittedName>
</protein>
<dbReference type="Proteomes" id="UP000831113">
    <property type="component" value="Chromosome"/>
</dbReference>
<dbReference type="PANTHER" id="PTHR46383">
    <property type="entry name" value="ASPARTATE AMINOTRANSFERASE"/>
    <property type="match status" value="1"/>
</dbReference>
<dbReference type="Gene3D" id="3.90.1150.10">
    <property type="entry name" value="Aspartate Aminotransferase, domain 1"/>
    <property type="match status" value="1"/>
</dbReference>
<reference evidence="7 8" key="1">
    <citation type="submission" date="2022-03" db="EMBL/GenBank/DDBJ databases">
        <title>Hymenobactersp. isolated from the air.</title>
        <authorList>
            <person name="Won M."/>
            <person name="Kwon S.-W."/>
        </authorList>
    </citation>
    <scope>NUCLEOTIDE SEQUENCE [LARGE SCALE GENOMIC DNA]</scope>
    <source>
        <strain evidence="7 8">KACC 21982</strain>
    </source>
</reference>
<gene>
    <name evidence="7" type="ORF">MTX78_15565</name>
</gene>
<evidence type="ECO:0000256" key="2">
    <source>
        <dbReference type="ARBA" id="ARBA00007441"/>
    </source>
</evidence>